<dbReference type="Proteomes" id="UP000006039">
    <property type="component" value="Unassembled WGS sequence"/>
</dbReference>
<dbReference type="Pfam" id="PF00687">
    <property type="entry name" value="Ribosomal_L1"/>
    <property type="match status" value="1"/>
</dbReference>
<dbReference type="STRING" id="644352.J3PFM1"/>
<dbReference type="RefSeq" id="XP_009228457.1">
    <property type="nucleotide sequence ID" value="XM_009230193.1"/>
</dbReference>
<feature type="region of interest" description="Disordered" evidence="1">
    <location>
        <begin position="187"/>
        <end position="222"/>
    </location>
</feature>
<proteinExistence type="predicted"/>
<keyword evidence="4" id="KW-1185">Reference proteome</keyword>
<feature type="compositionally biased region" description="Basic and acidic residues" evidence="1">
    <location>
        <begin position="321"/>
        <end position="333"/>
    </location>
</feature>
<feature type="compositionally biased region" description="Basic and acidic residues" evidence="1">
    <location>
        <begin position="209"/>
        <end position="218"/>
    </location>
</feature>
<dbReference type="InterPro" id="IPR016095">
    <property type="entry name" value="Ribosomal_uL1_3-a/b-sand"/>
</dbReference>
<reference evidence="4" key="1">
    <citation type="submission" date="2010-07" db="EMBL/GenBank/DDBJ databases">
        <title>The genome sequence of Gaeumannomyces graminis var. tritici strain R3-111a-1.</title>
        <authorList>
            <consortium name="The Broad Institute Genome Sequencing Platform"/>
            <person name="Ma L.-J."/>
            <person name="Dead R."/>
            <person name="Young S."/>
            <person name="Zeng Q."/>
            <person name="Koehrsen M."/>
            <person name="Alvarado L."/>
            <person name="Berlin A."/>
            <person name="Chapman S.B."/>
            <person name="Chen Z."/>
            <person name="Freedman E."/>
            <person name="Gellesch M."/>
            <person name="Goldberg J."/>
            <person name="Griggs A."/>
            <person name="Gujja S."/>
            <person name="Heilman E.R."/>
            <person name="Heiman D."/>
            <person name="Hepburn T."/>
            <person name="Howarth C."/>
            <person name="Jen D."/>
            <person name="Larson L."/>
            <person name="Mehta T."/>
            <person name="Neiman D."/>
            <person name="Pearson M."/>
            <person name="Roberts A."/>
            <person name="Saif S."/>
            <person name="Shea T."/>
            <person name="Shenoy N."/>
            <person name="Sisk P."/>
            <person name="Stolte C."/>
            <person name="Sykes S."/>
            <person name="Walk T."/>
            <person name="White J."/>
            <person name="Yandava C."/>
            <person name="Haas B."/>
            <person name="Nusbaum C."/>
            <person name="Birren B."/>
        </authorList>
    </citation>
    <scope>NUCLEOTIDE SEQUENCE [LARGE SCALE GENOMIC DNA]</scope>
    <source>
        <strain evidence="4">R3-111a-1</strain>
    </source>
</reference>
<dbReference type="GeneID" id="20352754"/>
<dbReference type="HOGENOM" id="CLU_026457_5_0_1"/>
<dbReference type="OrthoDB" id="10251727at2759"/>
<evidence type="ECO:0000313" key="4">
    <source>
        <dbReference type="Proteomes" id="UP000006039"/>
    </source>
</evidence>
<dbReference type="SUPFAM" id="SSF56808">
    <property type="entry name" value="Ribosomal protein L1"/>
    <property type="match status" value="1"/>
</dbReference>
<reference evidence="3" key="4">
    <citation type="journal article" date="2015" name="G3 (Bethesda)">
        <title>Genome sequences of three phytopathogenic species of the Magnaporthaceae family of fungi.</title>
        <authorList>
            <person name="Okagaki L.H."/>
            <person name="Nunes C.C."/>
            <person name="Sailsbery J."/>
            <person name="Clay B."/>
            <person name="Brown D."/>
            <person name="John T."/>
            <person name="Oh Y."/>
            <person name="Young N."/>
            <person name="Fitzgerald M."/>
            <person name="Haas B.J."/>
            <person name="Zeng Q."/>
            <person name="Young S."/>
            <person name="Adiconis X."/>
            <person name="Fan L."/>
            <person name="Levin J.Z."/>
            <person name="Mitchell T.K."/>
            <person name="Okubara P.A."/>
            <person name="Farman M.L."/>
            <person name="Kohn L.M."/>
            <person name="Birren B."/>
            <person name="Ma L.-J."/>
            <person name="Dean R.A."/>
        </authorList>
    </citation>
    <scope>NUCLEOTIDE SEQUENCE</scope>
    <source>
        <strain evidence="3">R3-111a-1</strain>
    </source>
</reference>
<evidence type="ECO:0000313" key="3">
    <source>
        <dbReference type="EnsemblFungi" id="EJT70123"/>
    </source>
</evidence>
<dbReference type="InterPro" id="IPR023674">
    <property type="entry name" value="Ribosomal_uL1-like"/>
</dbReference>
<sequence>MTKSLSVPKAEDASVFPIASEQIVKASKALLSHMRKAAKEASASASKKNLLEDDEGSDMAQEPIWLNLTTKRNVRDDNSLKPGRVAVPHPLIPADSEATICLVVADPQRAYKDIVASDEFPAALAKRITRVVDVTHLQAKFRTFEAQRQLFASHDVFLADDRIINRLPKCLGKTFYRSTAKRPIPVYLAPRKPKSDKSQQQQPKKKGSGKKEKGDEANARPAAEIAAEVQAATGAALVHLSPSTSTAVKVGFGGWTADQLAENAAAVARALVERHIPRKWANVRSVFLKGTTTAALPLWQTDELWLDGAKDVLPEGSEELKALEDKKNKEKPNVGRKRKALEAAAEDAAADGEEVEEVAAAEAKKPAKKKAKVPVVESNDDKLDKQIKERKDKLKKQKKAAKLAMEA</sequence>
<reference evidence="3" key="5">
    <citation type="submission" date="2018-04" db="UniProtKB">
        <authorList>
            <consortium name="EnsemblFungi"/>
        </authorList>
    </citation>
    <scope>IDENTIFICATION</scope>
    <source>
        <strain evidence="3">R3-111a-1</strain>
    </source>
</reference>
<feature type="region of interest" description="Disordered" evidence="1">
    <location>
        <begin position="321"/>
        <end position="407"/>
    </location>
</feature>
<gene>
    <name evidence="3" type="primary">20352754</name>
    <name evidence="2" type="ORF">GGTG_12296</name>
</gene>
<dbReference type="EnsemblFungi" id="EJT70123">
    <property type="protein sequence ID" value="EJT70123"/>
    <property type="gene ID" value="GGTG_12296"/>
</dbReference>
<dbReference type="AlphaFoldDB" id="J3PFM1"/>
<reference evidence="2" key="2">
    <citation type="submission" date="2010-07" db="EMBL/GenBank/DDBJ databases">
        <authorList>
            <consortium name="The Broad Institute Genome Sequencing Platform"/>
            <consortium name="Broad Institute Genome Sequencing Center for Infectious Disease"/>
            <person name="Ma L.-J."/>
            <person name="Dead R."/>
            <person name="Young S."/>
            <person name="Zeng Q."/>
            <person name="Koehrsen M."/>
            <person name="Alvarado L."/>
            <person name="Berlin A."/>
            <person name="Chapman S.B."/>
            <person name="Chen Z."/>
            <person name="Freedman E."/>
            <person name="Gellesch M."/>
            <person name="Goldberg J."/>
            <person name="Griggs A."/>
            <person name="Gujja S."/>
            <person name="Heilman E.R."/>
            <person name="Heiman D."/>
            <person name="Hepburn T."/>
            <person name="Howarth C."/>
            <person name="Jen D."/>
            <person name="Larson L."/>
            <person name="Mehta T."/>
            <person name="Neiman D."/>
            <person name="Pearson M."/>
            <person name="Roberts A."/>
            <person name="Saif S."/>
            <person name="Shea T."/>
            <person name="Shenoy N."/>
            <person name="Sisk P."/>
            <person name="Stolte C."/>
            <person name="Sykes S."/>
            <person name="Walk T."/>
            <person name="White J."/>
            <person name="Yandava C."/>
            <person name="Haas B."/>
            <person name="Nusbaum C."/>
            <person name="Birren B."/>
        </authorList>
    </citation>
    <scope>NUCLEOTIDE SEQUENCE</scope>
    <source>
        <strain evidence="2">R3-111a-1</strain>
    </source>
</reference>
<organism evidence="2">
    <name type="scientific">Gaeumannomyces tritici (strain R3-111a-1)</name>
    <name type="common">Wheat and barley take-all root rot fungus</name>
    <name type="synonym">Gaeumannomyces graminis var. tritici</name>
    <dbReference type="NCBI Taxonomy" id="644352"/>
    <lineage>
        <taxon>Eukaryota</taxon>
        <taxon>Fungi</taxon>
        <taxon>Dikarya</taxon>
        <taxon>Ascomycota</taxon>
        <taxon>Pezizomycotina</taxon>
        <taxon>Sordariomycetes</taxon>
        <taxon>Sordariomycetidae</taxon>
        <taxon>Magnaporthales</taxon>
        <taxon>Magnaporthaceae</taxon>
        <taxon>Gaeumannomyces</taxon>
    </lineage>
</organism>
<dbReference type="InterPro" id="IPR028364">
    <property type="entry name" value="Ribosomal_uL1/biogenesis"/>
</dbReference>
<name>J3PFM1_GAET3</name>
<evidence type="ECO:0000313" key="2">
    <source>
        <dbReference type="EMBL" id="EJT70123.1"/>
    </source>
</evidence>
<feature type="compositionally biased region" description="Basic and acidic residues" evidence="1">
    <location>
        <begin position="379"/>
        <end position="392"/>
    </location>
</feature>
<dbReference type="eggNOG" id="KOG1685">
    <property type="taxonomic scope" value="Eukaryota"/>
</dbReference>
<dbReference type="EMBL" id="GL385402">
    <property type="protein sequence ID" value="EJT70123.1"/>
    <property type="molecule type" value="Genomic_DNA"/>
</dbReference>
<feature type="compositionally biased region" description="Acidic residues" evidence="1">
    <location>
        <begin position="344"/>
        <end position="359"/>
    </location>
</feature>
<protein>
    <submittedName>
        <fullName evidence="2 3">Uncharacterized protein</fullName>
    </submittedName>
</protein>
<evidence type="ECO:0000256" key="1">
    <source>
        <dbReference type="SAM" id="MobiDB-lite"/>
    </source>
</evidence>
<dbReference type="CDD" id="cd00403">
    <property type="entry name" value="Ribosomal_L1"/>
    <property type="match status" value="1"/>
</dbReference>
<dbReference type="Gene3D" id="3.40.50.790">
    <property type="match status" value="1"/>
</dbReference>
<accession>J3PFM1</accession>
<reference evidence="2" key="3">
    <citation type="submission" date="2010-09" db="EMBL/GenBank/DDBJ databases">
        <title>Annotation of Gaeumannomyces graminis var. tritici R3-111a-1.</title>
        <authorList>
            <consortium name="The Broad Institute Genome Sequencing Platform"/>
            <person name="Ma L.-J."/>
            <person name="Dead R."/>
            <person name="Young S.K."/>
            <person name="Zeng Q."/>
            <person name="Gargeya S."/>
            <person name="Fitzgerald M."/>
            <person name="Haas B."/>
            <person name="Abouelleil A."/>
            <person name="Alvarado L."/>
            <person name="Arachchi H.M."/>
            <person name="Berlin A."/>
            <person name="Brown A."/>
            <person name="Chapman S.B."/>
            <person name="Chen Z."/>
            <person name="Dunbar C."/>
            <person name="Freedman E."/>
            <person name="Gearin G."/>
            <person name="Gellesch M."/>
            <person name="Goldberg J."/>
            <person name="Griggs A."/>
            <person name="Gujja S."/>
            <person name="Heiman D."/>
            <person name="Howarth C."/>
            <person name="Larson L."/>
            <person name="Lui A."/>
            <person name="MacDonald P.J.P."/>
            <person name="Mehta T."/>
            <person name="Montmayeur A."/>
            <person name="Murphy C."/>
            <person name="Neiman D."/>
            <person name="Pearson M."/>
            <person name="Priest M."/>
            <person name="Roberts A."/>
            <person name="Saif S."/>
            <person name="Shea T."/>
            <person name="Shenoy N."/>
            <person name="Sisk P."/>
            <person name="Stolte C."/>
            <person name="Sykes S."/>
            <person name="Yandava C."/>
            <person name="Wortman J."/>
            <person name="Nusbaum C."/>
            <person name="Birren B."/>
        </authorList>
    </citation>
    <scope>NUCLEOTIDE SEQUENCE</scope>
    <source>
        <strain evidence="2">R3-111a-1</strain>
    </source>
</reference>
<dbReference type="VEuPathDB" id="FungiDB:GGTG_12296"/>